<dbReference type="GO" id="GO:0004674">
    <property type="term" value="F:protein serine/threonine kinase activity"/>
    <property type="evidence" value="ECO:0007669"/>
    <property type="project" value="UniProtKB-KW"/>
</dbReference>
<dbReference type="Pfam" id="PF00560">
    <property type="entry name" value="LRR_1"/>
    <property type="match status" value="1"/>
</dbReference>
<keyword evidence="3" id="KW-0547">Nucleotide-binding</keyword>
<dbReference type="PANTHER" id="PTHR48051:SF1">
    <property type="entry name" value="RAS SUPPRESSOR PROTEIN 1"/>
    <property type="match status" value="1"/>
</dbReference>
<keyword evidence="5" id="KW-0418">Kinase</keyword>
<organism evidence="5 6">
    <name type="scientific">Azotobacter chroococcum NCIMB 8003</name>
    <dbReference type="NCBI Taxonomy" id="1328314"/>
    <lineage>
        <taxon>Bacteria</taxon>
        <taxon>Pseudomonadati</taxon>
        <taxon>Pseudomonadota</taxon>
        <taxon>Gammaproteobacteria</taxon>
        <taxon>Pseudomonadales</taxon>
        <taxon>Pseudomonadaceae</taxon>
        <taxon>Azotobacter</taxon>
    </lineage>
</organism>
<protein>
    <submittedName>
        <fullName evidence="5">Serine/threonine protein kinase</fullName>
    </submittedName>
</protein>
<reference evidence="5 6" key="1">
    <citation type="journal article" date="2015" name="PLoS ONE">
        <title>Azotobacter Genomes: The Genome of Azotobacter chroococcum NCIMB 8003 (ATCC 4412).</title>
        <authorList>
            <person name="Robson R.L."/>
            <person name="Jones R."/>
            <person name="Robson R.M."/>
            <person name="Schwartz A."/>
            <person name="Richardson T.H."/>
        </authorList>
    </citation>
    <scope>NUCLEOTIDE SEQUENCE [LARGE SCALE GENOMIC DNA]</scope>
    <source>
        <strain evidence="5 6">NCIMB 8003</strain>
    </source>
</reference>
<dbReference type="SUPFAM" id="SSF52058">
    <property type="entry name" value="L domain-like"/>
    <property type="match status" value="1"/>
</dbReference>
<evidence type="ECO:0000313" key="5">
    <source>
        <dbReference type="EMBL" id="AJE21752.1"/>
    </source>
</evidence>
<dbReference type="InterPro" id="IPR000719">
    <property type="entry name" value="Prot_kinase_dom"/>
</dbReference>
<proteinExistence type="predicted"/>
<keyword evidence="3" id="KW-0067">ATP-binding</keyword>
<dbReference type="InterPro" id="IPR011009">
    <property type="entry name" value="Kinase-like_dom_sf"/>
</dbReference>
<dbReference type="KEGG" id="acx:Achr_23140"/>
<evidence type="ECO:0000256" key="3">
    <source>
        <dbReference type="PROSITE-ProRule" id="PRU10141"/>
    </source>
</evidence>
<dbReference type="EMBL" id="CP010415">
    <property type="protein sequence ID" value="AJE21752.1"/>
    <property type="molecule type" value="Genomic_DNA"/>
</dbReference>
<keyword evidence="6" id="KW-1185">Reference proteome</keyword>
<dbReference type="InterPro" id="IPR032675">
    <property type="entry name" value="LRR_dom_sf"/>
</dbReference>
<dbReference type="PROSITE" id="PS00107">
    <property type="entry name" value="PROTEIN_KINASE_ATP"/>
    <property type="match status" value="1"/>
</dbReference>
<dbReference type="AlphaFoldDB" id="A0A0C4WTS5"/>
<accession>A0A0C4WTS5</accession>
<dbReference type="PROSITE" id="PS51450">
    <property type="entry name" value="LRR"/>
    <property type="match status" value="1"/>
</dbReference>
<dbReference type="InterPro" id="IPR001245">
    <property type="entry name" value="Ser-Thr/Tyr_kinase_cat_dom"/>
</dbReference>
<dbReference type="InterPro" id="IPR001611">
    <property type="entry name" value="Leu-rich_rpt"/>
</dbReference>
<keyword evidence="5" id="KW-0723">Serine/threonine-protein kinase</keyword>
<sequence>MSTLEQLRRGGLAGSTRLDLSAELHEFPEEIFALADRLEILNLSGNRLASLPADLPRLRKLRILFCSDNPFTTLPEVLGDCPQLEMVGFKANRIRHLPAAALPPQLRWLILTDNRLERLPAELGDCSRLQKLMLAGNQLQSLPRHLAGLSRLELLRIAANRLETLPGWLAELPRLSWLAFAGNPFSDASEAEILRQHPLPPIPRSSIELGEILGQGASGIIHRADWQRPGQPAQAMAAKLFKGSVTSDGLPHSEMAACLAAGEQANLIRVAGPLAEQPGAPPGLLLELIDPAFRALAGPPSLASCTRDCYAPERRFTFDEALRIVRGVAAAVAHLHGRGILHGDLYAHNLLVNGNGDCLLGDFGAASFFETGNALGPALQHIEARAFGCLLEELLERCQPNDQPTRQQRLRYLQEQCMNAQMEQRPDFAALSASLAAL</sequence>
<dbReference type="Proteomes" id="UP000068210">
    <property type="component" value="Chromosome"/>
</dbReference>
<gene>
    <name evidence="5" type="ORF">Achr_23140</name>
</gene>
<dbReference type="InterPro" id="IPR003591">
    <property type="entry name" value="Leu-rich_rpt_typical-subtyp"/>
</dbReference>
<evidence type="ECO:0000256" key="2">
    <source>
        <dbReference type="ARBA" id="ARBA00022737"/>
    </source>
</evidence>
<keyword evidence="2" id="KW-0677">Repeat</keyword>
<keyword evidence="1" id="KW-0433">Leucine-rich repeat</keyword>
<dbReference type="HOGENOM" id="CLU_035565_0_0_6"/>
<evidence type="ECO:0000259" key="4">
    <source>
        <dbReference type="PROSITE" id="PS50011"/>
    </source>
</evidence>
<dbReference type="GO" id="GO:0005524">
    <property type="term" value="F:ATP binding"/>
    <property type="evidence" value="ECO:0007669"/>
    <property type="project" value="UniProtKB-UniRule"/>
</dbReference>
<feature type="domain" description="Protein kinase" evidence="4">
    <location>
        <begin position="207"/>
        <end position="438"/>
    </location>
</feature>
<dbReference type="PROSITE" id="PS50011">
    <property type="entry name" value="PROTEIN_KINASE_DOM"/>
    <property type="match status" value="1"/>
</dbReference>
<dbReference type="InterPro" id="IPR050216">
    <property type="entry name" value="LRR_domain-containing"/>
</dbReference>
<name>A0A0C4WTS5_9GAMM</name>
<dbReference type="Gene3D" id="1.10.510.10">
    <property type="entry name" value="Transferase(Phosphotransferase) domain 1"/>
    <property type="match status" value="1"/>
</dbReference>
<evidence type="ECO:0000256" key="1">
    <source>
        <dbReference type="ARBA" id="ARBA00022614"/>
    </source>
</evidence>
<dbReference type="Pfam" id="PF13855">
    <property type="entry name" value="LRR_8"/>
    <property type="match status" value="1"/>
</dbReference>
<dbReference type="Gene3D" id="3.80.10.10">
    <property type="entry name" value="Ribonuclease Inhibitor"/>
    <property type="match status" value="2"/>
</dbReference>
<feature type="binding site" evidence="3">
    <location>
        <position position="239"/>
    </location>
    <ligand>
        <name>ATP</name>
        <dbReference type="ChEBI" id="CHEBI:30616"/>
    </ligand>
</feature>
<dbReference type="PANTHER" id="PTHR48051">
    <property type="match status" value="1"/>
</dbReference>
<dbReference type="SMART" id="SM00364">
    <property type="entry name" value="LRR_BAC"/>
    <property type="match status" value="5"/>
</dbReference>
<evidence type="ECO:0000313" key="6">
    <source>
        <dbReference type="Proteomes" id="UP000068210"/>
    </source>
</evidence>
<dbReference type="RefSeq" id="WP_039804486.1">
    <property type="nucleotide sequence ID" value="NZ_CP010415.1"/>
</dbReference>
<dbReference type="InterPro" id="IPR017441">
    <property type="entry name" value="Protein_kinase_ATP_BS"/>
</dbReference>
<keyword evidence="5" id="KW-0808">Transferase</keyword>
<dbReference type="GO" id="GO:0005737">
    <property type="term" value="C:cytoplasm"/>
    <property type="evidence" value="ECO:0007669"/>
    <property type="project" value="TreeGrafter"/>
</dbReference>
<dbReference type="Pfam" id="PF07714">
    <property type="entry name" value="PK_Tyr_Ser-Thr"/>
    <property type="match status" value="1"/>
</dbReference>
<dbReference type="SUPFAM" id="SSF56112">
    <property type="entry name" value="Protein kinase-like (PK-like)"/>
    <property type="match status" value="1"/>
</dbReference>
<dbReference type="SMART" id="SM00369">
    <property type="entry name" value="LRR_TYP"/>
    <property type="match status" value="5"/>
</dbReference>
<dbReference type="STRING" id="1328314.Achr_23140"/>